<comment type="caution">
    <text evidence="1">The sequence shown here is derived from an EMBL/GenBank/DDBJ whole genome shotgun (WGS) entry which is preliminary data.</text>
</comment>
<organism evidence="1 2">
    <name type="scientific">Trichonephila inaurata madagascariensis</name>
    <dbReference type="NCBI Taxonomy" id="2747483"/>
    <lineage>
        <taxon>Eukaryota</taxon>
        <taxon>Metazoa</taxon>
        <taxon>Ecdysozoa</taxon>
        <taxon>Arthropoda</taxon>
        <taxon>Chelicerata</taxon>
        <taxon>Arachnida</taxon>
        <taxon>Araneae</taxon>
        <taxon>Araneomorphae</taxon>
        <taxon>Entelegynae</taxon>
        <taxon>Araneoidea</taxon>
        <taxon>Nephilidae</taxon>
        <taxon>Trichonephila</taxon>
        <taxon>Trichonephila inaurata</taxon>
    </lineage>
</organism>
<proteinExistence type="predicted"/>
<sequence length="102" mass="11874">MPVHGGRFREVFSAAQQEDLKSFFTAMDIMLFGLTKKQCKRLVFDFSEECGISHPFNKNTKMAREDWLSNFMKKHKFSVRKPEATSITRALGFNKPSVDKFF</sequence>
<protein>
    <submittedName>
        <fullName evidence="1">DDE-1 domain-containing protein</fullName>
    </submittedName>
</protein>
<dbReference type="AlphaFoldDB" id="A0A8X6Y7F2"/>
<dbReference type="OrthoDB" id="8194222at2759"/>
<evidence type="ECO:0000313" key="2">
    <source>
        <dbReference type="Proteomes" id="UP000886998"/>
    </source>
</evidence>
<keyword evidence="2" id="KW-1185">Reference proteome</keyword>
<dbReference type="Proteomes" id="UP000886998">
    <property type="component" value="Unassembled WGS sequence"/>
</dbReference>
<reference evidence="1" key="1">
    <citation type="submission" date="2020-08" db="EMBL/GenBank/DDBJ databases">
        <title>Multicomponent nature underlies the extraordinary mechanical properties of spider dragline silk.</title>
        <authorList>
            <person name="Kono N."/>
            <person name="Nakamura H."/>
            <person name="Mori M."/>
            <person name="Yoshida Y."/>
            <person name="Ohtoshi R."/>
            <person name="Malay A.D."/>
            <person name="Moran D.A.P."/>
            <person name="Tomita M."/>
            <person name="Numata K."/>
            <person name="Arakawa K."/>
        </authorList>
    </citation>
    <scope>NUCLEOTIDE SEQUENCE</scope>
</reference>
<name>A0A8X6Y7F2_9ARAC</name>
<dbReference type="EMBL" id="BMAV01016304">
    <property type="protein sequence ID" value="GFY66942.1"/>
    <property type="molecule type" value="Genomic_DNA"/>
</dbReference>
<accession>A0A8X6Y7F2</accession>
<gene>
    <name evidence="1" type="ORF">TNIN_243691</name>
</gene>
<evidence type="ECO:0000313" key="1">
    <source>
        <dbReference type="EMBL" id="GFY66942.1"/>
    </source>
</evidence>